<name>D3W6W8_9CHLO</name>
<feature type="transmembrane region" description="Helical" evidence="8">
    <location>
        <begin position="36"/>
        <end position="60"/>
    </location>
</feature>
<dbReference type="AlphaFoldDB" id="D3W6W8"/>
<evidence type="ECO:0000256" key="6">
    <source>
        <dbReference type="ARBA" id="ARBA00023128"/>
    </source>
</evidence>
<geneLocation type="mitochondrion" evidence="9"/>
<evidence type="ECO:0000256" key="8">
    <source>
        <dbReference type="SAM" id="Phobius"/>
    </source>
</evidence>
<dbReference type="InterPro" id="IPR008688">
    <property type="entry name" value="ATP_synth_Bsub_B/MI25"/>
</dbReference>
<reference evidence="9" key="1">
    <citation type="journal article" date="2010" name="J. Mol. Evol.">
        <title>A Deviant Genetic Code in the Reduced Mitochondrial Genome of the Picoplanktonic Green Alga Pycnococcus provasolii.</title>
        <authorList>
            <person name="Turmel M."/>
            <person name="Otis C."/>
            <person name="Lemieux C."/>
        </authorList>
    </citation>
    <scope>NUCLEOTIDE SEQUENCE</scope>
    <source>
        <strain evidence="9">CCMP 1203</strain>
    </source>
</reference>
<proteinExistence type="predicted"/>
<evidence type="ECO:0000256" key="5">
    <source>
        <dbReference type="ARBA" id="ARBA00023065"/>
    </source>
</evidence>
<comment type="subcellular location">
    <subcellularLocation>
        <location evidence="1">Mitochondrion membrane</location>
    </subcellularLocation>
</comment>
<accession>D3W6W8</accession>
<keyword evidence="6 9" id="KW-0496">Mitochondrion</keyword>
<dbReference type="GO" id="GO:0015078">
    <property type="term" value="F:proton transmembrane transporter activity"/>
    <property type="evidence" value="ECO:0007669"/>
    <property type="project" value="InterPro"/>
</dbReference>
<dbReference type="GO" id="GO:0015986">
    <property type="term" value="P:proton motive force-driven ATP synthesis"/>
    <property type="evidence" value="ECO:0007669"/>
    <property type="project" value="InterPro"/>
</dbReference>
<keyword evidence="4" id="KW-0375">Hydrogen ion transport</keyword>
<sequence length="178" mass="20582">MLFNVFGISHAQLRVILIFWVFFSRFHLVLYNEELLVLFSFCCFCFCVQKYAGAGIFVSFAEATAQRKREAANSQVSRAVACVNFIESKFKTKGAFGRRFALIESVVAFLCGFCNKRLVFRWCVPLLDKISQIIIWNRWLNAVSATLFETRGLASRLNIMLFQSFFGRVKKRPTKKSR</sequence>
<keyword evidence="3" id="KW-0138">CF(0)</keyword>
<protein>
    <submittedName>
        <fullName evidence="9">ATP synthase F0 subunit beta</fullName>
    </submittedName>
</protein>
<dbReference type="GO" id="GO:0031966">
    <property type="term" value="C:mitochondrial membrane"/>
    <property type="evidence" value="ECO:0007669"/>
    <property type="project" value="UniProtKB-SubCell"/>
</dbReference>
<dbReference type="EMBL" id="GQ497137">
    <property type="protein sequence ID" value="ACV72097.1"/>
    <property type="molecule type" value="Genomic_DNA"/>
</dbReference>
<evidence type="ECO:0000256" key="4">
    <source>
        <dbReference type="ARBA" id="ARBA00022781"/>
    </source>
</evidence>
<evidence type="ECO:0000256" key="3">
    <source>
        <dbReference type="ARBA" id="ARBA00022547"/>
    </source>
</evidence>
<evidence type="ECO:0000256" key="2">
    <source>
        <dbReference type="ARBA" id="ARBA00022448"/>
    </source>
</evidence>
<keyword evidence="7 8" id="KW-0472">Membrane</keyword>
<evidence type="ECO:0000256" key="1">
    <source>
        <dbReference type="ARBA" id="ARBA00004325"/>
    </source>
</evidence>
<evidence type="ECO:0000313" key="9">
    <source>
        <dbReference type="EMBL" id="ACV72097.1"/>
    </source>
</evidence>
<keyword evidence="2" id="KW-0813">Transport</keyword>
<feature type="transmembrane region" description="Helical" evidence="8">
    <location>
        <begin position="12"/>
        <end position="30"/>
    </location>
</feature>
<organism evidence="9">
    <name type="scientific">Pycnococcus provasolii</name>
    <dbReference type="NCBI Taxonomy" id="41880"/>
    <lineage>
        <taxon>Eukaryota</taxon>
        <taxon>Viridiplantae</taxon>
        <taxon>Chlorophyta</taxon>
        <taxon>Pseudoscourfieldiophyceae</taxon>
        <taxon>Pseudoscourfieldiales</taxon>
        <taxon>Pycnococcaceae</taxon>
        <taxon>Pycnococcus</taxon>
    </lineage>
</organism>
<keyword evidence="5" id="KW-0406">Ion transport</keyword>
<dbReference type="RefSeq" id="YP_003495132.1">
    <property type="nucleotide sequence ID" value="NC_013935.1"/>
</dbReference>
<keyword evidence="8" id="KW-0812">Transmembrane</keyword>
<dbReference type="Pfam" id="PF05405">
    <property type="entry name" value="Mt_ATP-synt_B"/>
    <property type="match status" value="1"/>
</dbReference>
<evidence type="ECO:0000256" key="7">
    <source>
        <dbReference type="ARBA" id="ARBA00023136"/>
    </source>
</evidence>
<gene>
    <name evidence="9" type="primary">atp4</name>
</gene>
<dbReference type="GO" id="GO:0045259">
    <property type="term" value="C:proton-transporting ATP synthase complex"/>
    <property type="evidence" value="ECO:0007669"/>
    <property type="project" value="UniProtKB-KW"/>
</dbReference>
<keyword evidence="8" id="KW-1133">Transmembrane helix</keyword>
<dbReference type="GeneID" id="8847161"/>